<dbReference type="EMBL" id="CP116507">
    <property type="protein sequence ID" value="WCG22862.1"/>
    <property type="molecule type" value="Genomic_DNA"/>
</dbReference>
<dbReference type="AlphaFoldDB" id="A0AAE9XET4"/>
<accession>A0AAE9XET4</accession>
<dbReference type="InterPro" id="IPR011004">
    <property type="entry name" value="Trimer_LpxA-like_sf"/>
</dbReference>
<dbReference type="InterPro" id="IPR047324">
    <property type="entry name" value="LbH_gamma_CA-like"/>
</dbReference>
<proteinExistence type="predicted"/>
<protein>
    <submittedName>
        <fullName evidence="1">Gamma carbonic anhydrase family protein</fullName>
    </submittedName>
</protein>
<reference evidence="1" key="1">
    <citation type="submission" date="2023-01" db="EMBL/GenBank/DDBJ databases">
        <title>Oxazolidinone resistance genes in florfenicol resistant enterococci from beef cattle and veal calves at slaughter.</title>
        <authorList>
            <person name="Biggel M."/>
        </authorList>
    </citation>
    <scope>NUCLEOTIDE SEQUENCE</scope>
    <source>
        <strain evidence="1">K204-1</strain>
    </source>
</reference>
<name>A0AAE9XET4_9ENTE</name>
<dbReference type="Proteomes" id="UP001179600">
    <property type="component" value="Chromosome"/>
</dbReference>
<dbReference type="PANTHER" id="PTHR13061:SF29">
    <property type="entry name" value="GAMMA CARBONIC ANHYDRASE-LIKE 1, MITOCHONDRIAL-RELATED"/>
    <property type="match status" value="1"/>
</dbReference>
<sequence length="169" mass="18293">MRNFVAKSADLIGKIKLGEASTIWYQSVIRGDYGVISIGDRSNIQDGSVVHVDEQYPTVVGDDVTVGHRCIIHGCTIENRVIVGMGSTIMNGAKIGQDSIVGANSLVTERKEFPPGSLIMGSPAKVIRALTDEEKQSILVNAHEYVQNGQKFEGKSITIDEDGFIVETE</sequence>
<dbReference type="InterPro" id="IPR001451">
    <property type="entry name" value="Hexapep"/>
</dbReference>
<dbReference type="InterPro" id="IPR050484">
    <property type="entry name" value="Transf_Hexapept/Carb_Anhydrase"/>
</dbReference>
<dbReference type="CDD" id="cd04645">
    <property type="entry name" value="LbH_gamma_CA_like"/>
    <property type="match status" value="1"/>
</dbReference>
<dbReference type="SUPFAM" id="SSF51161">
    <property type="entry name" value="Trimeric LpxA-like enzymes"/>
    <property type="match status" value="1"/>
</dbReference>
<dbReference type="PANTHER" id="PTHR13061">
    <property type="entry name" value="DYNACTIN SUBUNIT P25"/>
    <property type="match status" value="1"/>
</dbReference>
<evidence type="ECO:0000313" key="1">
    <source>
        <dbReference type="EMBL" id="WCG22862.1"/>
    </source>
</evidence>
<gene>
    <name evidence="1" type="ORF">PML95_01055</name>
</gene>
<dbReference type="Pfam" id="PF00132">
    <property type="entry name" value="Hexapep"/>
    <property type="match status" value="1"/>
</dbReference>
<organism evidence="1 2">
    <name type="scientific">Vagococcus lutrae</name>
    <dbReference type="NCBI Taxonomy" id="81947"/>
    <lineage>
        <taxon>Bacteria</taxon>
        <taxon>Bacillati</taxon>
        <taxon>Bacillota</taxon>
        <taxon>Bacilli</taxon>
        <taxon>Lactobacillales</taxon>
        <taxon>Enterococcaceae</taxon>
        <taxon>Vagococcus</taxon>
    </lineage>
</organism>
<evidence type="ECO:0000313" key="2">
    <source>
        <dbReference type="Proteomes" id="UP001179600"/>
    </source>
</evidence>
<dbReference type="RefSeq" id="WP_272163419.1">
    <property type="nucleotide sequence ID" value="NZ_CP116507.1"/>
</dbReference>
<dbReference type="Gene3D" id="2.160.10.10">
    <property type="entry name" value="Hexapeptide repeat proteins"/>
    <property type="match status" value="1"/>
</dbReference>